<dbReference type="PANTHER" id="PTHR23511:SF5">
    <property type="entry name" value="MAJOR FACILITATOR-TYPE TRANSPORTER HXNZ-RELATED"/>
    <property type="match status" value="1"/>
</dbReference>
<feature type="transmembrane region" description="Helical" evidence="6">
    <location>
        <begin position="518"/>
        <end position="537"/>
    </location>
</feature>
<dbReference type="InterPro" id="IPR036259">
    <property type="entry name" value="MFS_trans_sf"/>
</dbReference>
<proteinExistence type="predicted"/>
<dbReference type="SUPFAM" id="SSF103473">
    <property type="entry name" value="MFS general substrate transporter"/>
    <property type="match status" value="1"/>
</dbReference>
<keyword evidence="5 6" id="KW-0472">Membrane</keyword>
<feature type="transmembrane region" description="Helical" evidence="6">
    <location>
        <begin position="488"/>
        <end position="512"/>
    </location>
</feature>
<feature type="transmembrane region" description="Helical" evidence="6">
    <location>
        <begin position="141"/>
        <end position="160"/>
    </location>
</feature>
<evidence type="ECO:0000256" key="1">
    <source>
        <dbReference type="ARBA" id="ARBA00004141"/>
    </source>
</evidence>
<gene>
    <name evidence="8" type="ORF">EURHEDRAFT_454987</name>
</gene>
<keyword evidence="2" id="KW-0813">Transport</keyword>
<dbReference type="OrthoDB" id="4139357at2759"/>
<feature type="transmembrane region" description="Helical" evidence="6">
    <location>
        <begin position="204"/>
        <end position="222"/>
    </location>
</feature>
<organism evidence="8 9">
    <name type="scientific">Aspergillus ruber (strain CBS 135680)</name>
    <dbReference type="NCBI Taxonomy" id="1388766"/>
    <lineage>
        <taxon>Eukaryota</taxon>
        <taxon>Fungi</taxon>
        <taxon>Dikarya</taxon>
        <taxon>Ascomycota</taxon>
        <taxon>Pezizomycotina</taxon>
        <taxon>Eurotiomycetes</taxon>
        <taxon>Eurotiomycetidae</taxon>
        <taxon>Eurotiales</taxon>
        <taxon>Aspergillaceae</taxon>
        <taxon>Aspergillus</taxon>
        <taxon>Aspergillus subgen. Aspergillus</taxon>
    </lineage>
</organism>
<reference evidence="9" key="1">
    <citation type="journal article" date="2014" name="Nat. Commun.">
        <title>Genomic adaptations of the halophilic Dead Sea filamentous fungus Eurotium rubrum.</title>
        <authorList>
            <person name="Kis-Papo T."/>
            <person name="Weig A.R."/>
            <person name="Riley R."/>
            <person name="Persoh D."/>
            <person name="Salamov A."/>
            <person name="Sun H."/>
            <person name="Lipzen A."/>
            <person name="Wasser S.P."/>
            <person name="Rambold G."/>
            <person name="Grigoriev I.V."/>
            <person name="Nevo E."/>
        </authorList>
    </citation>
    <scope>NUCLEOTIDE SEQUENCE [LARGE SCALE GENOMIC DNA]</scope>
    <source>
        <strain evidence="9">CBS 135680</strain>
    </source>
</reference>
<keyword evidence="4 6" id="KW-1133">Transmembrane helix</keyword>
<keyword evidence="9" id="KW-1185">Reference proteome</keyword>
<accession>A0A017SFT5</accession>
<comment type="subcellular location">
    <subcellularLocation>
        <location evidence="1">Membrane</location>
        <topology evidence="1">Multi-pass membrane protein</topology>
    </subcellularLocation>
</comment>
<dbReference type="GO" id="GO:0022857">
    <property type="term" value="F:transmembrane transporter activity"/>
    <property type="evidence" value="ECO:0007669"/>
    <property type="project" value="InterPro"/>
</dbReference>
<feature type="transmembrane region" description="Helical" evidence="6">
    <location>
        <begin position="403"/>
        <end position="421"/>
    </location>
</feature>
<name>A0A017SFT5_ASPRC</name>
<feature type="transmembrane region" description="Helical" evidence="6">
    <location>
        <begin position="455"/>
        <end position="476"/>
    </location>
</feature>
<dbReference type="Gene3D" id="1.20.1250.20">
    <property type="entry name" value="MFS general substrate transporter like domains"/>
    <property type="match status" value="1"/>
</dbReference>
<dbReference type="HOGENOM" id="CLU_001265_52_2_1"/>
<feature type="transmembrane region" description="Helical" evidence="6">
    <location>
        <begin position="433"/>
        <end position="449"/>
    </location>
</feature>
<feature type="domain" description="Major facilitator superfamily (MFS) profile" evidence="7">
    <location>
        <begin position="72"/>
        <end position="542"/>
    </location>
</feature>
<feature type="transmembrane region" description="Helical" evidence="6">
    <location>
        <begin position="70"/>
        <end position="93"/>
    </location>
</feature>
<dbReference type="PANTHER" id="PTHR23511">
    <property type="entry name" value="SYNAPTIC VESICLE GLYCOPROTEIN 2"/>
    <property type="match status" value="1"/>
</dbReference>
<protein>
    <submittedName>
        <fullName evidence="8">MFS general substrate transporter</fullName>
    </submittedName>
</protein>
<evidence type="ECO:0000256" key="3">
    <source>
        <dbReference type="ARBA" id="ARBA00022692"/>
    </source>
</evidence>
<feature type="transmembrane region" description="Helical" evidence="6">
    <location>
        <begin position="265"/>
        <end position="287"/>
    </location>
</feature>
<dbReference type="RefSeq" id="XP_040639279.1">
    <property type="nucleotide sequence ID" value="XM_040784240.1"/>
</dbReference>
<evidence type="ECO:0000256" key="4">
    <source>
        <dbReference type="ARBA" id="ARBA00022989"/>
    </source>
</evidence>
<evidence type="ECO:0000256" key="2">
    <source>
        <dbReference type="ARBA" id="ARBA00022448"/>
    </source>
</evidence>
<evidence type="ECO:0000313" key="9">
    <source>
        <dbReference type="Proteomes" id="UP000019804"/>
    </source>
</evidence>
<evidence type="ECO:0000256" key="6">
    <source>
        <dbReference type="SAM" id="Phobius"/>
    </source>
</evidence>
<dbReference type="GO" id="GO:0016020">
    <property type="term" value="C:membrane"/>
    <property type="evidence" value="ECO:0007669"/>
    <property type="project" value="UniProtKB-SubCell"/>
</dbReference>
<evidence type="ECO:0000259" key="7">
    <source>
        <dbReference type="PROSITE" id="PS50850"/>
    </source>
</evidence>
<dbReference type="Proteomes" id="UP000019804">
    <property type="component" value="Unassembled WGS sequence"/>
</dbReference>
<evidence type="ECO:0000256" key="5">
    <source>
        <dbReference type="ARBA" id="ARBA00023136"/>
    </source>
</evidence>
<dbReference type="AlphaFoldDB" id="A0A017SFT5"/>
<dbReference type="PROSITE" id="PS50850">
    <property type="entry name" value="MFS"/>
    <property type="match status" value="1"/>
</dbReference>
<evidence type="ECO:0000313" key="8">
    <source>
        <dbReference type="EMBL" id="EYE95591.1"/>
    </source>
</evidence>
<dbReference type="Pfam" id="PF07690">
    <property type="entry name" value="MFS_1"/>
    <property type="match status" value="1"/>
</dbReference>
<keyword evidence="3 6" id="KW-0812">Transmembrane</keyword>
<feature type="transmembrane region" description="Helical" evidence="6">
    <location>
        <begin position="354"/>
        <end position="373"/>
    </location>
</feature>
<feature type="transmembrane region" description="Helical" evidence="6">
    <location>
        <begin position="113"/>
        <end position="132"/>
    </location>
</feature>
<dbReference type="GeneID" id="63699364"/>
<dbReference type="InterPro" id="IPR020846">
    <property type="entry name" value="MFS_dom"/>
</dbReference>
<dbReference type="EMBL" id="KK088421">
    <property type="protein sequence ID" value="EYE95591.1"/>
    <property type="molecule type" value="Genomic_DNA"/>
</dbReference>
<dbReference type="InterPro" id="IPR011701">
    <property type="entry name" value="MFS"/>
</dbReference>
<feature type="transmembrane region" description="Helical" evidence="6">
    <location>
        <begin position="172"/>
        <end position="192"/>
    </location>
</feature>
<sequence>MLGKQPEGIEAQSAVASTLINDIEKTAPEGSCQKITLPIKPQPGTDAVYAAKSALLSQALQDLGMGRYQWFLVLATSVGWFLSSFWLMSFKLIAPPAANEARFFFSSSGDREAFLFISLFVGLTIGAVSWPWMSDRLGRKWIFSSTLVLMGMGGLVGAGMPSFTGLCVVGSVIGFAVAGNVLIDAIILIEWVPASHQFLVCLQGAFWGLGELAAAAVGWPFISEYTCGTGPGELSTEQAISHQSRAVHSSSSGSCHYVSNKGWRYIWWTFGCITLFLYLCRFCFPLYETPKYLLSRRRDAEATQLVKDMASYNRHTMWLSEASFARIDSTVDVDFQRSPQSSLRVLISSTGGSLRAGILALIWCVTGLTFVLHPNYLRLYLSSKGVSAVTATTVSTSFLYSRYLYASLCGIPGPIFAAFLVKAKYGGRTRTGALIALLTGILMLVAPESRSGRAAFAFSCLLSCTQHAGLAILITYSVEIFAAPARGFVLGVMGSLGGIFGLLGMTVTTFNATVANGAAVWFSGAVWIVMAGLWFVLQEREVAA</sequence>